<feature type="repeat" description="TPR" evidence="1">
    <location>
        <begin position="478"/>
        <end position="511"/>
    </location>
</feature>
<reference evidence="2 3" key="1">
    <citation type="submission" date="2024-09" db="EMBL/GenBank/DDBJ databases">
        <title>Laminarin stimulates single cell rates of sulfate reduction while oxygen inhibits transcriptomic activity in coastal marine sediment.</title>
        <authorList>
            <person name="Lindsay M."/>
            <person name="Orcutt B."/>
            <person name="Emerson D."/>
            <person name="Stepanauskas R."/>
            <person name="D'Angelo T."/>
        </authorList>
    </citation>
    <scope>NUCLEOTIDE SEQUENCE [LARGE SCALE GENOMIC DNA]</scope>
    <source>
        <strain evidence="2">SAG AM-311-K15</strain>
    </source>
</reference>
<feature type="repeat" description="TPR" evidence="1">
    <location>
        <begin position="518"/>
        <end position="551"/>
    </location>
</feature>
<proteinExistence type="predicted"/>
<dbReference type="SUPFAM" id="SSF48452">
    <property type="entry name" value="TPR-like"/>
    <property type="match status" value="2"/>
</dbReference>
<dbReference type="SMART" id="SM00028">
    <property type="entry name" value="TPR"/>
    <property type="match status" value="10"/>
</dbReference>
<feature type="repeat" description="TPR" evidence="1">
    <location>
        <begin position="358"/>
        <end position="391"/>
    </location>
</feature>
<evidence type="ECO:0000313" key="2">
    <source>
        <dbReference type="EMBL" id="MFC1854097.1"/>
    </source>
</evidence>
<dbReference type="InterPro" id="IPR011990">
    <property type="entry name" value="TPR-like_helical_dom_sf"/>
</dbReference>
<gene>
    <name evidence="2" type="ORF">ACFL27_28270</name>
</gene>
<dbReference type="Pfam" id="PF13374">
    <property type="entry name" value="TPR_10"/>
    <property type="match status" value="1"/>
</dbReference>
<dbReference type="Pfam" id="PF13424">
    <property type="entry name" value="TPR_12"/>
    <property type="match status" value="3"/>
</dbReference>
<name>A0ABV6Z6M6_UNCC1</name>
<dbReference type="PANTHER" id="PTHR10098">
    <property type="entry name" value="RAPSYN-RELATED"/>
    <property type="match status" value="1"/>
</dbReference>
<evidence type="ECO:0000256" key="1">
    <source>
        <dbReference type="PROSITE-ProRule" id="PRU00339"/>
    </source>
</evidence>
<feature type="repeat" description="TPR" evidence="1">
    <location>
        <begin position="318"/>
        <end position="351"/>
    </location>
</feature>
<organism evidence="2 3">
    <name type="scientific">candidate division CSSED10-310 bacterium</name>
    <dbReference type="NCBI Taxonomy" id="2855610"/>
    <lineage>
        <taxon>Bacteria</taxon>
        <taxon>Bacteria division CSSED10-310</taxon>
    </lineage>
</organism>
<dbReference type="PROSITE" id="PS50005">
    <property type="entry name" value="TPR"/>
    <property type="match status" value="4"/>
</dbReference>
<dbReference type="Gene3D" id="1.25.40.10">
    <property type="entry name" value="Tetratricopeptide repeat domain"/>
    <property type="match status" value="3"/>
</dbReference>
<keyword evidence="1" id="KW-0802">TPR repeat</keyword>
<accession>A0ABV6Z6M6</accession>
<evidence type="ECO:0000313" key="3">
    <source>
        <dbReference type="Proteomes" id="UP001594351"/>
    </source>
</evidence>
<keyword evidence="3" id="KW-1185">Reference proteome</keyword>
<protein>
    <submittedName>
        <fullName evidence="2">Tetratricopeptide repeat protein</fullName>
    </submittedName>
</protein>
<comment type="caution">
    <text evidence="2">The sequence shown here is derived from an EMBL/GenBank/DDBJ whole genome shotgun (WGS) entry which is preliminary data.</text>
</comment>
<sequence>MLNQDEIKKIARFDVDTERSLMTSDDSFETIMLEKLALPLLTNLGYERHSDITIVFPEQPATPVNVHVSLGDDQLFYLACRDSQCSWSEKESHKAFQYAIAKGFYYFMHTNGRELQIYQAFKSYSALRDRLIFSSPVTSLPDTFPLIQEILSHKVMKSYFLPLIRGLRKLFEEIPDGMPIPYIDGLCDNLASGKEKRELLIRAAQYSSNYQYLESIKLLRHSLVLADLSQGEEIALNTLLGTHFLAQGKLNQAADYFGVALASARTLAKSSQRKEGLSAALANMGIVYHNQGYFDDALTIHHEALDNDNILGYQPGTAHQLTNIGNIYRSKGDLDEAMKHLSQALTIYREIGHKISEAHALGDIGLIYSDKGYLDGAIGYFQDAIKVHKEVRDTRGQAHQLANIGIIYRIKGNLYYALEYLNDSLVLHQQTAYKHGEAIVLSDLGLVFSGKGDYQTAINCQEQALAIYKQIGYSVGEALQLGNIGHIYKEKGAFDDALNYYQKSLAITRETGHRQREAHLVSNIGLIYKHKREFDDALRSYQQALDIDCEIGYKQGEVIDMANMGLIYYFKSDYEQAQQKLHQALIDHEYVPKHALIKPYYYLSLIYFKKNDYLKGFEYITRALSSAVNQAQYNSILFHMLRAIKEMLVKNEWENLEKIEAAYTSNIILDESWITFFTALHYYARSHLTTDATAQEMYQQTRAKMDIGLKDMLDKLLDPAENDILGQDSETP</sequence>
<dbReference type="InterPro" id="IPR019734">
    <property type="entry name" value="TPR_rpt"/>
</dbReference>
<dbReference type="EMBL" id="JBHPBY010000717">
    <property type="protein sequence ID" value="MFC1854097.1"/>
    <property type="molecule type" value="Genomic_DNA"/>
</dbReference>
<dbReference type="Proteomes" id="UP001594351">
    <property type="component" value="Unassembled WGS sequence"/>
</dbReference>